<proteinExistence type="predicted"/>
<dbReference type="PANTHER" id="PTHR47369:SF1">
    <property type="entry name" value="BTB_POZ DOMAIN-CONTAINING PROTEIN"/>
    <property type="match status" value="1"/>
</dbReference>
<evidence type="ECO:0000313" key="3">
    <source>
        <dbReference type="EMBL" id="KAL0563659.1"/>
    </source>
</evidence>
<protein>
    <recommendedName>
        <fullName evidence="2">BTB domain-containing protein</fullName>
    </recommendedName>
</protein>
<dbReference type="PROSITE" id="PS50097">
    <property type="entry name" value="BTB"/>
    <property type="match status" value="1"/>
</dbReference>
<dbReference type="EMBL" id="JBAHYK010003307">
    <property type="protein sequence ID" value="KAL0563659.1"/>
    <property type="molecule type" value="Genomic_DNA"/>
</dbReference>
<feature type="region of interest" description="Disordered" evidence="1">
    <location>
        <begin position="346"/>
        <end position="370"/>
    </location>
</feature>
<gene>
    <name evidence="3" type="ORF">V5O48_018405</name>
</gene>
<dbReference type="Proteomes" id="UP001465976">
    <property type="component" value="Unassembled WGS sequence"/>
</dbReference>
<name>A0ABR3EL98_9AGAR</name>
<comment type="caution">
    <text evidence="3">The sequence shown here is derived from an EMBL/GenBank/DDBJ whole genome shotgun (WGS) entry which is preliminary data.</text>
</comment>
<dbReference type="PANTHER" id="PTHR47369">
    <property type="entry name" value="BTB/POZ DOMAIN-CONTAINING PROTEIN"/>
    <property type="match status" value="1"/>
</dbReference>
<dbReference type="InterPro" id="IPR000210">
    <property type="entry name" value="BTB/POZ_dom"/>
</dbReference>
<dbReference type="InterPro" id="IPR011333">
    <property type="entry name" value="SKP1/BTB/POZ_sf"/>
</dbReference>
<organism evidence="3 4">
    <name type="scientific">Marasmius crinis-equi</name>
    <dbReference type="NCBI Taxonomy" id="585013"/>
    <lineage>
        <taxon>Eukaryota</taxon>
        <taxon>Fungi</taxon>
        <taxon>Dikarya</taxon>
        <taxon>Basidiomycota</taxon>
        <taxon>Agaricomycotina</taxon>
        <taxon>Agaricomycetes</taxon>
        <taxon>Agaricomycetidae</taxon>
        <taxon>Agaricales</taxon>
        <taxon>Marasmiineae</taxon>
        <taxon>Marasmiaceae</taxon>
        <taxon>Marasmius</taxon>
    </lineage>
</organism>
<dbReference type="Gene3D" id="3.30.710.10">
    <property type="entry name" value="Potassium Channel Kv1.1, Chain A"/>
    <property type="match status" value="1"/>
</dbReference>
<dbReference type="SUPFAM" id="SSF54695">
    <property type="entry name" value="POZ domain"/>
    <property type="match status" value="1"/>
</dbReference>
<feature type="non-terminal residue" evidence="3">
    <location>
        <position position="383"/>
    </location>
</feature>
<keyword evidence="4" id="KW-1185">Reference proteome</keyword>
<accession>A0ABR3EL98</accession>
<reference evidence="3 4" key="1">
    <citation type="submission" date="2024-02" db="EMBL/GenBank/DDBJ databases">
        <title>A draft genome for the cacao thread blight pathogen Marasmius crinis-equi.</title>
        <authorList>
            <person name="Cohen S.P."/>
            <person name="Baruah I.K."/>
            <person name="Amoako-Attah I."/>
            <person name="Bukari Y."/>
            <person name="Meinhardt L.W."/>
            <person name="Bailey B.A."/>
        </authorList>
    </citation>
    <scope>NUCLEOTIDE SEQUENCE [LARGE SCALE GENOMIC DNA]</scope>
    <source>
        <strain evidence="3 4">GH-76</strain>
    </source>
</reference>
<evidence type="ECO:0000259" key="2">
    <source>
        <dbReference type="PROSITE" id="PS50097"/>
    </source>
</evidence>
<evidence type="ECO:0000313" key="4">
    <source>
        <dbReference type="Proteomes" id="UP001465976"/>
    </source>
</evidence>
<feature type="compositionally biased region" description="Basic and acidic residues" evidence="1">
    <location>
        <begin position="351"/>
        <end position="363"/>
    </location>
</feature>
<sequence>MDLAGHLYDSFLQGHTADVILRVAGSWSAIYRLHRVVLIQAGFFRSLFTSGFEESASGRKEIEVVFDDTNITRAAFELCIGRLYGGGPPLYIFPEFVPTTDKPLTPAFPFGPPITNTAPDKHQPAPPLFLLSLLATSLYLEIPSIASHALSSVLATIGPYTVIDYLNFARGKPICIGAPDTPAVGLEHVADITSLQSESGDSFDETASMSSVSIRAPVRTSLRFYYGAISDKIGETCACWLARWGPDMFAYEEAINASCPSSSQPMSRKRADTIPSDHFHHRDAQPVIPPLFTSFRPGQGLSPQWIRALVASDSFFVSDELARYSFAQRLVELRRRLRRAHVEPITSVKGKGKETQHNDHVELPDEEAEEQEWSALFESGIYY</sequence>
<evidence type="ECO:0000256" key="1">
    <source>
        <dbReference type="SAM" id="MobiDB-lite"/>
    </source>
</evidence>
<feature type="domain" description="BTB" evidence="2">
    <location>
        <begin position="17"/>
        <end position="86"/>
    </location>
</feature>